<reference evidence="4" key="1">
    <citation type="submission" date="2016-06" db="UniProtKB">
        <authorList>
            <consortium name="WormBaseParasite"/>
        </authorList>
    </citation>
    <scope>IDENTIFICATION</scope>
</reference>
<evidence type="ECO:0000313" key="2">
    <source>
        <dbReference type="EMBL" id="VDP20002.1"/>
    </source>
</evidence>
<proteinExistence type="predicted"/>
<organism evidence="4">
    <name type="scientific">Onchocerca flexuosa</name>
    <dbReference type="NCBI Taxonomy" id="387005"/>
    <lineage>
        <taxon>Eukaryota</taxon>
        <taxon>Metazoa</taxon>
        <taxon>Ecdysozoa</taxon>
        <taxon>Nematoda</taxon>
        <taxon>Chromadorea</taxon>
        <taxon>Rhabditida</taxon>
        <taxon>Spirurina</taxon>
        <taxon>Spiruromorpha</taxon>
        <taxon>Filarioidea</taxon>
        <taxon>Onchocercidae</taxon>
        <taxon>Onchocerca</taxon>
    </lineage>
</organism>
<evidence type="ECO:0000256" key="1">
    <source>
        <dbReference type="SAM" id="MobiDB-lite"/>
    </source>
</evidence>
<dbReference type="EMBL" id="UZAJ01041481">
    <property type="protein sequence ID" value="VDP20002.1"/>
    <property type="molecule type" value="Genomic_DNA"/>
</dbReference>
<dbReference type="AlphaFoldDB" id="A0A183I5J8"/>
<name>A0A183I5J8_9BILA</name>
<dbReference type="Proteomes" id="UP000267606">
    <property type="component" value="Unassembled WGS sequence"/>
</dbReference>
<evidence type="ECO:0000313" key="3">
    <source>
        <dbReference type="Proteomes" id="UP000267606"/>
    </source>
</evidence>
<keyword evidence="3" id="KW-1185">Reference proteome</keyword>
<feature type="compositionally biased region" description="Gly residues" evidence="1">
    <location>
        <begin position="121"/>
        <end position="131"/>
    </location>
</feature>
<protein>
    <submittedName>
        <fullName evidence="2 4">Uncharacterized protein</fullName>
    </submittedName>
</protein>
<reference evidence="2 3" key="2">
    <citation type="submission" date="2018-11" db="EMBL/GenBank/DDBJ databases">
        <authorList>
            <consortium name="Pathogen Informatics"/>
        </authorList>
    </citation>
    <scope>NUCLEOTIDE SEQUENCE [LARGE SCALE GENOMIC DNA]</scope>
</reference>
<accession>A0A183I5J8</accession>
<feature type="region of interest" description="Disordered" evidence="1">
    <location>
        <begin position="105"/>
        <end position="131"/>
    </location>
</feature>
<feature type="region of interest" description="Disordered" evidence="1">
    <location>
        <begin position="1"/>
        <end position="30"/>
    </location>
</feature>
<evidence type="ECO:0000313" key="4">
    <source>
        <dbReference type="WBParaSite" id="OFLC_0001502101-mRNA-1"/>
    </source>
</evidence>
<gene>
    <name evidence="2" type="ORF">OFLC_LOCUS15010</name>
</gene>
<dbReference type="WBParaSite" id="OFLC_0001502101-mRNA-1">
    <property type="protein sequence ID" value="OFLC_0001502101-mRNA-1"/>
    <property type="gene ID" value="OFLC_0001502101"/>
</dbReference>
<sequence>MLKHLPRCPEKTRDAASLASVHRSTSHQSAKKLNYVHGCHKNTVREFSRQDHYEATDEIEKKECVGVMSVAINQSIMLGWVEWQAGRQLSSLSLWRREKEAEKRKEIRGAAWNSGESRRGNGSGGITGKRV</sequence>